<dbReference type="AlphaFoldDB" id="N0CJD9"/>
<dbReference type="HOGENOM" id="CLU_1081491_0_0_11"/>
<gene>
    <name evidence="2" type="ORF">SFUL_114</name>
</gene>
<sequence length="257" mass="28810">MYLAVRSERDTLPRRARRPDLRGRTMRPLRPRRSPLPAAVRPRRAHPAPLQPLQPLRDTLALAESPRGTLQWLKNSPNAALFASLAAFGEPITHQRLDQLPPSRHLHYLRHTLVHLGALPERDEELDRIPAWLDTVLADRPTGHVRLVRPYVHWDLLRRARRHAPGGTGLVPPHPRPGGSGVPRMAGGPADARHSMLPPRVRSGRLLDAVLLTEPDRCRRSSIGRWGHSPGLGHRPGTPLCAMWMSEPRQSTSPSSR</sequence>
<proteinExistence type="predicted"/>
<name>N0CJD9_STRMI</name>
<evidence type="ECO:0000313" key="2">
    <source>
        <dbReference type="EMBL" id="AGK75099.1"/>
    </source>
</evidence>
<dbReference type="Proteomes" id="UP000013304">
    <property type="component" value="Chromosome"/>
</dbReference>
<accession>N0CJD9</accession>
<feature type="region of interest" description="Disordered" evidence="1">
    <location>
        <begin position="1"/>
        <end position="52"/>
    </location>
</feature>
<feature type="compositionally biased region" description="Basic and acidic residues" evidence="1">
    <location>
        <begin position="1"/>
        <end position="23"/>
    </location>
</feature>
<organism evidence="2 3">
    <name type="scientific">Streptomyces microflavus DSM 40593</name>
    <dbReference type="NCBI Taxonomy" id="1303692"/>
    <lineage>
        <taxon>Bacteria</taxon>
        <taxon>Bacillati</taxon>
        <taxon>Actinomycetota</taxon>
        <taxon>Actinomycetes</taxon>
        <taxon>Kitasatosporales</taxon>
        <taxon>Streptomycetaceae</taxon>
        <taxon>Streptomyces</taxon>
    </lineage>
</organism>
<dbReference type="KEGG" id="sfi:SFUL_114"/>
<dbReference type="EMBL" id="CP005080">
    <property type="protein sequence ID" value="AGK75099.1"/>
    <property type="molecule type" value="Genomic_DNA"/>
</dbReference>
<evidence type="ECO:0000313" key="3">
    <source>
        <dbReference type="Proteomes" id="UP000013304"/>
    </source>
</evidence>
<feature type="compositionally biased region" description="Basic residues" evidence="1">
    <location>
        <begin position="24"/>
        <end position="33"/>
    </location>
</feature>
<reference evidence="2 3" key="1">
    <citation type="submission" date="2013-04" db="EMBL/GenBank/DDBJ databases">
        <title>Complete genome sequence of Streptomyces fulvissimus.</title>
        <authorList>
            <person name="Myronovskyi M."/>
            <person name="Tokovenko B."/>
            <person name="Manderscheid N."/>
            <person name="Petzke L."/>
            <person name="Luzhetskyy A."/>
        </authorList>
    </citation>
    <scope>NUCLEOTIDE SEQUENCE [LARGE SCALE GENOMIC DNA]</scope>
    <source>
        <strain evidence="2 3">DSM 40593</strain>
    </source>
</reference>
<feature type="region of interest" description="Disordered" evidence="1">
    <location>
        <begin position="164"/>
        <end position="199"/>
    </location>
</feature>
<protein>
    <submittedName>
        <fullName evidence="2">Uncharacterized protein</fullName>
    </submittedName>
</protein>
<evidence type="ECO:0000256" key="1">
    <source>
        <dbReference type="SAM" id="MobiDB-lite"/>
    </source>
</evidence>